<dbReference type="InterPro" id="IPR013595">
    <property type="entry name" value="Pept_S33_TAP-like_C"/>
</dbReference>
<dbReference type="PROSITE" id="PS51257">
    <property type="entry name" value="PROKAR_LIPOPROTEIN"/>
    <property type="match status" value="1"/>
</dbReference>
<dbReference type="OrthoDB" id="4510475at2"/>
<comment type="caution">
    <text evidence="5">The sequence shown here is derived from an EMBL/GenBank/DDBJ whole genome shotgun (WGS) entry which is preliminary data.</text>
</comment>
<dbReference type="PANTHER" id="PTHR43248">
    <property type="entry name" value="2-SUCCINYL-6-HYDROXY-2,4-CYCLOHEXADIENE-1-CARBOXYLATE SYNTHASE"/>
    <property type="match status" value="1"/>
</dbReference>
<dbReference type="GO" id="GO:0004177">
    <property type="term" value="F:aminopeptidase activity"/>
    <property type="evidence" value="ECO:0007669"/>
    <property type="project" value="UniProtKB-EC"/>
</dbReference>
<dbReference type="InterPro" id="IPR002410">
    <property type="entry name" value="Peptidase_S33"/>
</dbReference>
<sequence>MQALRMPALVAAAALLVGGCSDDEFDYPGNGQRDAFYAQPVEWLPCVESEPSDWFPDVRADDRRCARILAPLSYRAAGRLAPDAGLTVSLAVARQPAEAAKHGTLLLISGGPGGPGLSMLDMAFPEQIRRHYDIVSYDPRGVGRSAPQIRCDPTEVDLTEEQDSPAATEAARSEFVSSCVRGTAPEVLAHIGSDEAADDIDILRGVLGEPQLNILAASYGTQVAAMYIDRYPNGYRAAVLDGVVDVTENSTQMRVGQEKGYQETFDRVAAFCVDRYRAEGHPECPFGDDPAQAENVFRGVLRDVKEHPVAAGAAPAVEPSDILRALIASYLWPEGWAPYLDALGAVRHGDGAPMRRLADAETGLNYWTSGMEENALAAITCADVADPTDDRASRQADEAAMYDAATYDDYTPRPAEFPLGTCDFWPFAGTAKAFRPHRANGSAPVLFVGTRHDPTTPLRNAERMANYLDSPLLTREGDGHTFVFNDVNQCIDGLVVRYLGDPFSARNAVCQ</sequence>
<keyword evidence="6" id="KW-1185">Reference proteome</keyword>
<dbReference type="Proteomes" id="UP000323876">
    <property type="component" value="Unassembled WGS sequence"/>
</dbReference>
<dbReference type="InterPro" id="IPR029058">
    <property type="entry name" value="AB_hydrolase_fold"/>
</dbReference>
<protein>
    <submittedName>
        <fullName evidence="5">Alpha/beta hydrolase</fullName>
    </submittedName>
</protein>
<proteinExistence type="inferred from homology"/>
<name>A0A5N0EC51_9NOCA</name>
<dbReference type="Pfam" id="PF00561">
    <property type="entry name" value="Abhydrolase_1"/>
    <property type="match status" value="1"/>
</dbReference>
<dbReference type="InterPro" id="IPR000073">
    <property type="entry name" value="AB_hydrolase_1"/>
</dbReference>
<dbReference type="PANTHER" id="PTHR43248:SF25">
    <property type="entry name" value="AB HYDROLASE-1 DOMAIN-CONTAINING PROTEIN-RELATED"/>
    <property type="match status" value="1"/>
</dbReference>
<evidence type="ECO:0000313" key="5">
    <source>
        <dbReference type="EMBL" id="KAA8886089.1"/>
    </source>
</evidence>
<dbReference type="Gene3D" id="3.40.50.1820">
    <property type="entry name" value="alpha/beta hydrolase"/>
    <property type="match status" value="2"/>
</dbReference>
<evidence type="ECO:0000259" key="4">
    <source>
        <dbReference type="Pfam" id="PF08386"/>
    </source>
</evidence>
<keyword evidence="2 5" id="KW-0378">Hydrolase</keyword>
<dbReference type="RefSeq" id="WP_150404662.1">
    <property type="nucleotide sequence ID" value="NZ_VXLC01000014.1"/>
</dbReference>
<dbReference type="PRINTS" id="PR00793">
    <property type="entry name" value="PROAMNOPTASE"/>
</dbReference>
<dbReference type="InterPro" id="IPR051601">
    <property type="entry name" value="Serine_prot/Carboxylest_S33"/>
</dbReference>
<organism evidence="5 6">
    <name type="scientific">Nocardia colli</name>
    <dbReference type="NCBI Taxonomy" id="2545717"/>
    <lineage>
        <taxon>Bacteria</taxon>
        <taxon>Bacillati</taxon>
        <taxon>Actinomycetota</taxon>
        <taxon>Actinomycetes</taxon>
        <taxon>Mycobacteriales</taxon>
        <taxon>Nocardiaceae</taxon>
        <taxon>Nocardia</taxon>
    </lineage>
</organism>
<evidence type="ECO:0000256" key="2">
    <source>
        <dbReference type="ARBA" id="ARBA00022801"/>
    </source>
</evidence>
<comment type="similarity">
    <text evidence="1">Belongs to the peptidase S33 family.</text>
</comment>
<feature type="domain" description="Peptidase S33 tripeptidyl aminopeptidase-like C-terminal" evidence="4">
    <location>
        <begin position="421"/>
        <end position="502"/>
    </location>
</feature>
<dbReference type="SUPFAM" id="SSF53474">
    <property type="entry name" value="alpha/beta-Hydrolases"/>
    <property type="match status" value="1"/>
</dbReference>
<dbReference type="Pfam" id="PF08386">
    <property type="entry name" value="Abhydrolase_4"/>
    <property type="match status" value="1"/>
</dbReference>
<dbReference type="GO" id="GO:0006508">
    <property type="term" value="P:proteolysis"/>
    <property type="evidence" value="ECO:0007669"/>
    <property type="project" value="InterPro"/>
</dbReference>
<dbReference type="AlphaFoldDB" id="A0A5N0EC51"/>
<reference evidence="5 6" key="1">
    <citation type="submission" date="2019-09" db="EMBL/GenBank/DDBJ databases">
        <authorList>
            <person name="Wang X."/>
        </authorList>
    </citation>
    <scope>NUCLEOTIDE SEQUENCE [LARGE SCALE GENOMIC DNA]</scope>
    <source>
        <strain evidence="5 6">CICC 11023</strain>
    </source>
</reference>
<gene>
    <name evidence="5" type="ORF">F3087_26135</name>
</gene>
<evidence type="ECO:0000256" key="1">
    <source>
        <dbReference type="ARBA" id="ARBA00010088"/>
    </source>
</evidence>
<evidence type="ECO:0000313" key="6">
    <source>
        <dbReference type="Proteomes" id="UP000323876"/>
    </source>
</evidence>
<feature type="domain" description="AB hydrolase-1" evidence="3">
    <location>
        <begin position="104"/>
        <end position="272"/>
    </location>
</feature>
<evidence type="ECO:0000259" key="3">
    <source>
        <dbReference type="Pfam" id="PF00561"/>
    </source>
</evidence>
<accession>A0A5N0EC51</accession>
<dbReference type="EMBL" id="VXLC01000014">
    <property type="protein sequence ID" value="KAA8886089.1"/>
    <property type="molecule type" value="Genomic_DNA"/>
</dbReference>